<gene>
    <name evidence="8" type="ORF">DZ860_01300</name>
</gene>
<keyword evidence="9" id="KW-1185">Reference proteome</keyword>
<evidence type="ECO:0000256" key="6">
    <source>
        <dbReference type="SAM" id="Phobius"/>
    </source>
</evidence>
<dbReference type="NCBIfam" id="NF008676">
    <property type="entry name" value="PRK11689.1"/>
    <property type="match status" value="1"/>
</dbReference>
<dbReference type="PANTHER" id="PTHR42920:SF24">
    <property type="entry name" value="AROMATIC AMINO ACID EXPORTER YDDG"/>
    <property type="match status" value="1"/>
</dbReference>
<dbReference type="GO" id="GO:0005886">
    <property type="term" value="C:plasma membrane"/>
    <property type="evidence" value="ECO:0007669"/>
    <property type="project" value="UniProtKB-SubCell"/>
</dbReference>
<feature type="domain" description="EamA" evidence="7">
    <location>
        <begin position="160"/>
        <end position="286"/>
    </location>
</feature>
<evidence type="ECO:0000259" key="7">
    <source>
        <dbReference type="Pfam" id="PF00892"/>
    </source>
</evidence>
<dbReference type="SUPFAM" id="SSF103481">
    <property type="entry name" value="Multidrug resistance efflux transporter EmrE"/>
    <property type="match status" value="1"/>
</dbReference>
<evidence type="ECO:0000256" key="4">
    <source>
        <dbReference type="ARBA" id="ARBA00022989"/>
    </source>
</evidence>
<keyword evidence="4 6" id="KW-1133">Transmembrane helix</keyword>
<feature type="transmembrane region" description="Helical" evidence="6">
    <location>
        <begin position="65"/>
        <end position="87"/>
    </location>
</feature>
<feature type="transmembrane region" description="Helical" evidence="6">
    <location>
        <begin position="32"/>
        <end position="53"/>
    </location>
</feature>
<dbReference type="PANTHER" id="PTHR42920">
    <property type="entry name" value="OS03G0707200 PROTEIN-RELATED"/>
    <property type="match status" value="1"/>
</dbReference>
<comment type="subcellular location">
    <subcellularLocation>
        <location evidence="1">Cell membrane</location>
        <topology evidence="1">Multi-pass membrane protein</topology>
    </subcellularLocation>
</comment>
<feature type="transmembrane region" description="Helical" evidence="6">
    <location>
        <begin position="93"/>
        <end position="114"/>
    </location>
</feature>
<dbReference type="Pfam" id="PF00892">
    <property type="entry name" value="EamA"/>
    <property type="match status" value="1"/>
</dbReference>
<accession>A0A3A6R2I7</accession>
<evidence type="ECO:0000256" key="2">
    <source>
        <dbReference type="ARBA" id="ARBA00022475"/>
    </source>
</evidence>
<keyword evidence="3 6" id="KW-0812">Transmembrane</keyword>
<feature type="transmembrane region" description="Helical" evidence="6">
    <location>
        <begin position="246"/>
        <end position="267"/>
    </location>
</feature>
<feature type="transmembrane region" description="Helical" evidence="6">
    <location>
        <begin position="273"/>
        <end position="291"/>
    </location>
</feature>
<feature type="transmembrane region" description="Helical" evidence="6">
    <location>
        <begin position="186"/>
        <end position="204"/>
    </location>
</feature>
<evidence type="ECO:0000256" key="3">
    <source>
        <dbReference type="ARBA" id="ARBA00022692"/>
    </source>
</evidence>
<comment type="caution">
    <text evidence="8">The sequence shown here is derived from an EMBL/GenBank/DDBJ whole genome shotgun (WGS) entry which is preliminary data.</text>
</comment>
<organism evidence="8 9">
    <name type="scientific">Vibrio sinensis</name>
    <dbReference type="NCBI Taxonomy" id="2302434"/>
    <lineage>
        <taxon>Bacteria</taxon>
        <taxon>Pseudomonadati</taxon>
        <taxon>Pseudomonadota</taxon>
        <taxon>Gammaproteobacteria</taxon>
        <taxon>Vibrionales</taxon>
        <taxon>Vibrionaceae</taxon>
        <taxon>Vibrio</taxon>
    </lineage>
</organism>
<evidence type="ECO:0000313" key="9">
    <source>
        <dbReference type="Proteomes" id="UP000273252"/>
    </source>
</evidence>
<sequence length="308" mass="33559">MFISHRFTIAGVAAILLWSCVAGFTRSVAEMLGPVGGVAAIYSVAALFLVLVMGVPKLKNYSLRYVVIGGGLFVAYEMCFALALAMANDRQQMLEMLVINYLWPALTVLFAVLLSKKKTNLLVYPSIAIAFFGVTWSITGDSGLSIEQISANVATNPVTYFMAAFGAILWAIYCNLTKRMSGGQNAITLFFIMTAISLWIKYALSHEPPMTLTWQASGMLLIAGIFMGSGYALWNYAIIGGNMMLLATLSYFTPILSTFISSLILGVVLTQSFIQGVVLVTIGSLLCWWVTREKGPTQNDDAIQQSER</sequence>
<name>A0A3A6R2I7_9VIBR</name>
<keyword evidence="2" id="KW-1003">Cell membrane</keyword>
<proteinExistence type="predicted"/>
<dbReference type="InterPro" id="IPR000620">
    <property type="entry name" value="EamA_dom"/>
</dbReference>
<evidence type="ECO:0000256" key="5">
    <source>
        <dbReference type="ARBA" id="ARBA00023136"/>
    </source>
</evidence>
<feature type="transmembrane region" description="Helical" evidence="6">
    <location>
        <begin position="121"/>
        <end position="138"/>
    </location>
</feature>
<dbReference type="EMBL" id="QVMU01000001">
    <property type="protein sequence ID" value="RJX75347.1"/>
    <property type="molecule type" value="Genomic_DNA"/>
</dbReference>
<dbReference type="AlphaFoldDB" id="A0A3A6R2I7"/>
<feature type="transmembrane region" description="Helical" evidence="6">
    <location>
        <begin position="216"/>
        <end position="234"/>
    </location>
</feature>
<evidence type="ECO:0000313" key="8">
    <source>
        <dbReference type="EMBL" id="RJX75347.1"/>
    </source>
</evidence>
<evidence type="ECO:0000256" key="1">
    <source>
        <dbReference type="ARBA" id="ARBA00004651"/>
    </source>
</evidence>
<dbReference type="InterPro" id="IPR051258">
    <property type="entry name" value="Diverse_Substrate_Transporter"/>
</dbReference>
<keyword evidence="5 6" id="KW-0472">Membrane</keyword>
<protein>
    <submittedName>
        <fullName evidence="8">Drug/metabolite DMT transporter permease</fullName>
    </submittedName>
</protein>
<reference evidence="8 9" key="1">
    <citation type="submission" date="2018-08" db="EMBL/GenBank/DDBJ databases">
        <title>Vibrio isolated from the Eastern China Marginal Seas.</title>
        <authorList>
            <person name="Li Y."/>
        </authorList>
    </citation>
    <scope>NUCLEOTIDE SEQUENCE [LARGE SCALE GENOMIC DNA]</scope>
    <source>
        <strain evidence="8 9">BEI233</strain>
    </source>
</reference>
<dbReference type="Proteomes" id="UP000273252">
    <property type="component" value="Unassembled WGS sequence"/>
</dbReference>
<feature type="transmembrane region" description="Helical" evidence="6">
    <location>
        <begin position="158"/>
        <end position="174"/>
    </location>
</feature>
<dbReference type="OrthoDB" id="7065924at2"/>
<dbReference type="InterPro" id="IPR037185">
    <property type="entry name" value="EmrE-like"/>
</dbReference>